<accession>A0ABT1SWT6</accession>
<sequence>MKYLLLLTSLLLFSAGVFAQVNTDSVTYNKQRNKINAMLAARKVKFSQYDSSLTKRSGIFRMQTKNDIRRSNDILMDIVSTDDEIFIELKKLFDYRTSQLNYTAYQKKQIENNAKEIEKARIGYMNTINSYRKQNEALSAQLKKQIEDYEKKKVLSIIVFGFMLASILVLLVINRKRKA</sequence>
<feature type="chain" id="PRO_5046191670" description="Chemotaxis methyl-accepting receptor HlyB-like 4HB MCP domain-containing protein" evidence="2">
    <location>
        <begin position="20"/>
        <end position="179"/>
    </location>
</feature>
<keyword evidence="1" id="KW-0472">Membrane</keyword>
<proteinExistence type="predicted"/>
<keyword evidence="1" id="KW-0812">Transmembrane</keyword>
<evidence type="ECO:0000256" key="1">
    <source>
        <dbReference type="SAM" id="Phobius"/>
    </source>
</evidence>
<protein>
    <recommendedName>
        <fullName evidence="5">Chemotaxis methyl-accepting receptor HlyB-like 4HB MCP domain-containing protein</fullName>
    </recommendedName>
</protein>
<evidence type="ECO:0000313" key="4">
    <source>
        <dbReference type="Proteomes" id="UP001204376"/>
    </source>
</evidence>
<keyword evidence="4" id="KW-1185">Reference proteome</keyword>
<dbReference type="RefSeq" id="WP_256537028.1">
    <property type="nucleotide sequence ID" value="NZ_JANHOH010000001.1"/>
</dbReference>
<evidence type="ECO:0000256" key="2">
    <source>
        <dbReference type="SAM" id="SignalP"/>
    </source>
</evidence>
<organism evidence="3 4">
    <name type="scientific">Mucilaginibacter aquariorum</name>
    <dbReference type="NCBI Taxonomy" id="2967225"/>
    <lineage>
        <taxon>Bacteria</taxon>
        <taxon>Pseudomonadati</taxon>
        <taxon>Bacteroidota</taxon>
        <taxon>Sphingobacteriia</taxon>
        <taxon>Sphingobacteriales</taxon>
        <taxon>Sphingobacteriaceae</taxon>
        <taxon>Mucilaginibacter</taxon>
    </lineage>
</organism>
<evidence type="ECO:0000313" key="3">
    <source>
        <dbReference type="EMBL" id="MCQ6956814.1"/>
    </source>
</evidence>
<keyword evidence="1" id="KW-1133">Transmembrane helix</keyword>
<reference evidence="3 4" key="1">
    <citation type="submission" date="2022-07" db="EMBL/GenBank/DDBJ databases">
        <title>Mucilaginibacter sp. JC4.</title>
        <authorList>
            <person name="Le V."/>
            <person name="Ko S.-R."/>
            <person name="Ahn C.-Y."/>
            <person name="Oh H.-M."/>
        </authorList>
    </citation>
    <scope>NUCLEOTIDE SEQUENCE [LARGE SCALE GENOMIC DNA]</scope>
    <source>
        <strain evidence="3 4">JC4</strain>
    </source>
</reference>
<name>A0ABT1SWT6_9SPHI</name>
<comment type="caution">
    <text evidence="3">The sequence shown here is derived from an EMBL/GenBank/DDBJ whole genome shotgun (WGS) entry which is preliminary data.</text>
</comment>
<evidence type="ECO:0008006" key="5">
    <source>
        <dbReference type="Google" id="ProtNLM"/>
    </source>
</evidence>
<gene>
    <name evidence="3" type="ORF">NPE20_02545</name>
</gene>
<keyword evidence="2" id="KW-0732">Signal</keyword>
<dbReference type="EMBL" id="JANHOH010000001">
    <property type="protein sequence ID" value="MCQ6956814.1"/>
    <property type="molecule type" value="Genomic_DNA"/>
</dbReference>
<feature type="signal peptide" evidence="2">
    <location>
        <begin position="1"/>
        <end position="19"/>
    </location>
</feature>
<dbReference type="Proteomes" id="UP001204376">
    <property type="component" value="Unassembled WGS sequence"/>
</dbReference>
<feature type="transmembrane region" description="Helical" evidence="1">
    <location>
        <begin position="154"/>
        <end position="173"/>
    </location>
</feature>